<evidence type="ECO:0000256" key="1">
    <source>
        <dbReference type="SAM" id="MobiDB-lite"/>
    </source>
</evidence>
<reference evidence="2 3" key="1">
    <citation type="journal article" date="2019" name="Commun. Biol.">
        <title>The bagworm genome reveals a unique fibroin gene that provides high tensile strength.</title>
        <authorList>
            <person name="Kono N."/>
            <person name="Nakamura H."/>
            <person name="Ohtoshi R."/>
            <person name="Tomita M."/>
            <person name="Numata K."/>
            <person name="Arakawa K."/>
        </authorList>
    </citation>
    <scope>NUCLEOTIDE SEQUENCE [LARGE SCALE GENOMIC DNA]</scope>
</reference>
<keyword evidence="3" id="KW-1185">Reference proteome</keyword>
<protein>
    <submittedName>
        <fullName evidence="2">Uncharacterized protein</fullName>
    </submittedName>
</protein>
<accession>A0A4C1VYL0</accession>
<dbReference type="EMBL" id="BGZK01000433">
    <property type="protein sequence ID" value="GBP43329.1"/>
    <property type="molecule type" value="Genomic_DNA"/>
</dbReference>
<gene>
    <name evidence="2" type="ORF">EVAR_31213_1</name>
</gene>
<proteinExistence type="predicted"/>
<evidence type="ECO:0000313" key="2">
    <source>
        <dbReference type="EMBL" id="GBP43329.1"/>
    </source>
</evidence>
<dbReference type="AlphaFoldDB" id="A0A4C1VYL0"/>
<evidence type="ECO:0000313" key="3">
    <source>
        <dbReference type="Proteomes" id="UP000299102"/>
    </source>
</evidence>
<organism evidence="2 3">
    <name type="scientific">Eumeta variegata</name>
    <name type="common">Bagworm moth</name>
    <name type="synonym">Eumeta japonica</name>
    <dbReference type="NCBI Taxonomy" id="151549"/>
    <lineage>
        <taxon>Eukaryota</taxon>
        <taxon>Metazoa</taxon>
        <taxon>Ecdysozoa</taxon>
        <taxon>Arthropoda</taxon>
        <taxon>Hexapoda</taxon>
        <taxon>Insecta</taxon>
        <taxon>Pterygota</taxon>
        <taxon>Neoptera</taxon>
        <taxon>Endopterygota</taxon>
        <taxon>Lepidoptera</taxon>
        <taxon>Glossata</taxon>
        <taxon>Ditrysia</taxon>
        <taxon>Tineoidea</taxon>
        <taxon>Psychidae</taxon>
        <taxon>Oiketicinae</taxon>
        <taxon>Eumeta</taxon>
    </lineage>
</organism>
<feature type="region of interest" description="Disordered" evidence="1">
    <location>
        <begin position="30"/>
        <end position="52"/>
    </location>
</feature>
<sequence length="140" mass="16233">MLHDNLKVGRVTRYTRRRLVGYVQITPPRGRAFNSTPARAAGRNHRVASSRTDDRRNTIAYTYVRMSRIMDIHTSKDCYRRFLPAADRRSLAARSGGVSKRAARVIRRRRGSGELNRPMQLFLHNRPLDWTMISLGLARR</sequence>
<comment type="caution">
    <text evidence="2">The sequence shown here is derived from an EMBL/GenBank/DDBJ whole genome shotgun (WGS) entry which is preliminary data.</text>
</comment>
<name>A0A4C1VYL0_EUMVA</name>
<dbReference type="Proteomes" id="UP000299102">
    <property type="component" value="Unassembled WGS sequence"/>
</dbReference>